<dbReference type="Pfam" id="PF14258">
    <property type="entry name" value="DUF4350"/>
    <property type="match status" value="1"/>
</dbReference>
<keyword evidence="1" id="KW-0812">Transmembrane</keyword>
<feature type="transmembrane region" description="Helical" evidence="1">
    <location>
        <begin position="276"/>
        <end position="293"/>
    </location>
</feature>
<dbReference type="InterPro" id="IPR025646">
    <property type="entry name" value="DUF4350"/>
</dbReference>
<sequence>MSKNYKFILLLLLVSIGVSIYMEATKPMPLNWTPDYSKKVSTPLGAKAINLHFEEKMENNPNITEIETSSYEAFQQKEIHDKGSILYFNNYVDLDDESLDKLLKWVENGNTVFMSSLDFSNKLKDTLGIKISQFMFKYQFVYENKLRLVNPIFDEKLYSSVTEYEANYFSELDTLKQRVLGYVKPVAKDEEDQDEAEELINFIEAPFGEGKFLLHSFPEAFGNHFFVHQDNYKYTSNALQYINWENPVYIDQYYKSGKENIDSLLYYVTQNRALKWAYYVAILASIIFVFVQGKRKQKPIPIREPLANKTYEYTKTVANMFLENKAHKDIATKQIKQLMHYIRKHYQVSTKEINQKFYTELASKSAQEVSFIKNLFEHIKYIERRNEISKEDLMKFDELASKIKK</sequence>
<comment type="caution">
    <text evidence="3">The sequence shown here is derived from an EMBL/GenBank/DDBJ whole genome shotgun (WGS) entry which is preliminary data.</text>
</comment>
<evidence type="ECO:0000259" key="2">
    <source>
        <dbReference type="Pfam" id="PF14258"/>
    </source>
</evidence>
<dbReference type="EMBL" id="BMGM01000012">
    <property type="protein sequence ID" value="GGE43167.1"/>
    <property type="molecule type" value="Genomic_DNA"/>
</dbReference>
<keyword evidence="1" id="KW-0472">Membrane</keyword>
<evidence type="ECO:0000256" key="1">
    <source>
        <dbReference type="SAM" id="Phobius"/>
    </source>
</evidence>
<gene>
    <name evidence="3" type="ORF">GCM10010832_23890</name>
</gene>
<dbReference type="RefSeq" id="WP_188459380.1">
    <property type="nucleotide sequence ID" value="NZ_BMGM01000012.1"/>
</dbReference>
<evidence type="ECO:0000313" key="4">
    <source>
        <dbReference type="Proteomes" id="UP000599179"/>
    </source>
</evidence>
<reference evidence="4" key="1">
    <citation type="journal article" date="2019" name="Int. J. Syst. Evol. Microbiol.">
        <title>The Global Catalogue of Microorganisms (GCM) 10K type strain sequencing project: providing services to taxonomists for standard genome sequencing and annotation.</title>
        <authorList>
            <consortium name="The Broad Institute Genomics Platform"/>
            <consortium name="The Broad Institute Genome Sequencing Center for Infectious Disease"/>
            <person name="Wu L."/>
            <person name="Ma J."/>
        </authorList>
    </citation>
    <scope>NUCLEOTIDE SEQUENCE [LARGE SCALE GENOMIC DNA]</scope>
    <source>
        <strain evidence="4">CGMCC 1.12931</strain>
    </source>
</reference>
<dbReference type="Proteomes" id="UP000599179">
    <property type="component" value="Unassembled WGS sequence"/>
</dbReference>
<proteinExistence type="predicted"/>
<evidence type="ECO:0000313" key="3">
    <source>
        <dbReference type="EMBL" id="GGE43167.1"/>
    </source>
</evidence>
<keyword evidence="1" id="KW-1133">Transmembrane helix</keyword>
<name>A0ABQ1SMC3_9FLAO</name>
<organism evidence="3 4">
    <name type="scientific">Psychroflexus planctonicus</name>
    <dbReference type="NCBI Taxonomy" id="1526575"/>
    <lineage>
        <taxon>Bacteria</taxon>
        <taxon>Pseudomonadati</taxon>
        <taxon>Bacteroidota</taxon>
        <taxon>Flavobacteriia</taxon>
        <taxon>Flavobacteriales</taxon>
        <taxon>Flavobacteriaceae</taxon>
        <taxon>Psychroflexus</taxon>
    </lineage>
</organism>
<accession>A0ABQ1SMC3</accession>
<keyword evidence="4" id="KW-1185">Reference proteome</keyword>
<protein>
    <recommendedName>
        <fullName evidence="2">DUF4350 domain-containing protein</fullName>
    </recommendedName>
</protein>
<feature type="domain" description="DUF4350" evidence="2">
    <location>
        <begin position="82"/>
        <end position="237"/>
    </location>
</feature>